<gene>
    <name evidence="1" type="ORF">SpAn4DRAFT_0612</name>
</gene>
<organism evidence="1 2">
    <name type="scientific">Sporomusa ovata</name>
    <dbReference type="NCBI Taxonomy" id="2378"/>
    <lineage>
        <taxon>Bacteria</taxon>
        <taxon>Bacillati</taxon>
        <taxon>Bacillota</taxon>
        <taxon>Negativicutes</taxon>
        <taxon>Selenomonadales</taxon>
        <taxon>Sporomusaceae</taxon>
        <taxon>Sporomusa</taxon>
    </lineage>
</organism>
<name>A0A0U1L3B5_9FIRM</name>
<sequence>MDLKIIPIQSISNFKQNTTAKEETKKKSPVSFAEILKDAMKK</sequence>
<proteinExistence type="predicted"/>
<keyword evidence="2" id="KW-1185">Reference proteome</keyword>
<reference evidence="2" key="1">
    <citation type="submission" date="2015-03" db="EMBL/GenBank/DDBJ databases">
        <authorList>
            <person name="Nijsse Bart"/>
        </authorList>
    </citation>
    <scope>NUCLEOTIDE SEQUENCE [LARGE SCALE GENOMIC DNA]</scope>
</reference>
<protein>
    <submittedName>
        <fullName evidence="1">Uncharacterized protein</fullName>
    </submittedName>
</protein>
<evidence type="ECO:0000313" key="1">
    <source>
        <dbReference type="EMBL" id="CQR74150.1"/>
    </source>
</evidence>
<evidence type="ECO:0000313" key="2">
    <source>
        <dbReference type="Proteomes" id="UP000049855"/>
    </source>
</evidence>
<dbReference type="AlphaFoldDB" id="A0A0U1L3B5"/>
<dbReference type="RefSeq" id="WP_021170161.1">
    <property type="nucleotide sequence ID" value="NZ_CTRP01000014.1"/>
</dbReference>
<accession>A0A0U1L3B5</accession>
<dbReference type="EMBL" id="CTRP01000014">
    <property type="protein sequence ID" value="CQR74150.1"/>
    <property type="molecule type" value="Genomic_DNA"/>
</dbReference>
<dbReference type="Proteomes" id="UP000049855">
    <property type="component" value="Unassembled WGS sequence"/>
</dbReference>